<dbReference type="VEuPathDB" id="GiardiaDB:SS50377_21181"/>
<protein>
    <submittedName>
        <fullName evidence="1">Uncharacterized protein</fullName>
    </submittedName>
</protein>
<proteinExistence type="predicted"/>
<reference evidence="1 2" key="1">
    <citation type="journal article" date="2014" name="PLoS Genet.">
        <title>The Genome of Spironucleus salmonicida Highlights a Fish Pathogen Adapted to Fluctuating Environments.</title>
        <authorList>
            <person name="Xu F."/>
            <person name="Jerlstrom-Hultqvist J."/>
            <person name="Einarsson E."/>
            <person name="Astvaldsson A."/>
            <person name="Svard S.G."/>
            <person name="Andersson J.O."/>
        </authorList>
    </citation>
    <scope>NUCLEOTIDE SEQUENCE</scope>
    <source>
        <strain evidence="2">ATCC 50377</strain>
    </source>
</reference>
<sequence>MQNKLAILTFYNDFEKILSNQCICIIHFSKQSNFKDLAAFCFNLREFWPTLSINLLPESDNFEQLIIAAEDNNFREICEYNIIIPGTIPFKRSAQAFLQLFDNSKKEVLSAVIDSTLVDREIPKQRDKDVQFLDFCHESERI</sequence>
<dbReference type="EMBL" id="AUWU02000001">
    <property type="protein sequence ID" value="KAH0577827.1"/>
    <property type="molecule type" value="Genomic_DNA"/>
</dbReference>
<evidence type="ECO:0000313" key="1">
    <source>
        <dbReference type="EMBL" id="EST43958.1"/>
    </source>
</evidence>
<organism evidence="1">
    <name type="scientific">Spironucleus salmonicida</name>
    <dbReference type="NCBI Taxonomy" id="348837"/>
    <lineage>
        <taxon>Eukaryota</taxon>
        <taxon>Metamonada</taxon>
        <taxon>Diplomonadida</taxon>
        <taxon>Hexamitidae</taxon>
        <taxon>Hexamitinae</taxon>
        <taxon>Spironucleus</taxon>
    </lineage>
</organism>
<dbReference type="EMBL" id="KI546130">
    <property type="protein sequence ID" value="EST43958.1"/>
    <property type="molecule type" value="Genomic_DNA"/>
</dbReference>
<name>V6LI11_9EUKA</name>
<evidence type="ECO:0000313" key="3">
    <source>
        <dbReference type="Proteomes" id="UP000018208"/>
    </source>
</evidence>
<keyword evidence="3" id="KW-1185">Reference proteome</keyword>
<reference evidence="2" key="2">
    <citation type="submission" date="2020-12" db="EMBL/GenBank/DDBJ databases">
        <title>New Spironucleus salmonicida genome in near-complete chromosomes.</title>
        <authorList>
            <person name="Xu F."/>
            <person name="Kurt Z."/>
            <person name="Jimenez-Gonzalez A."/>
            <person name="Astvaldsson A."/>
            <person name="Andersson J.O."/>
            <person name="Svard S.G."/>
        </authorList>
    </citation>
    <scope>NUCLEOTIDE SEQUENCE</scope>
    <source>
        <strain evidence="2">ATCC 50377</strain>
    </source>
</reference>
<dbReference type="Proteomes" id="UP000018208">
    <property type="component" value="Unassembled WGS sequence"/>
</dbReference>
<gene>
    <name evidence="1" type="ORF">SS50377_16264</name>
    <name evidence="2" type="ORF">SS50377_21181</name>
</gene>
<evidence type="ECO:0000313" key="2">
    <source>
        <dbReference type="EMBL" id="KAH0577827.1"/>
    </source>
</evidence>
<dbReference type="AlphaFoldDB" id="V6LI11"/>
<accession>V6LI11</accession>